<keyword evidence="1" id="KW-0732">Signal</keyword>
<sequence>MNMLPYLLLSFALIVSISGVDEKYTTKYDNMDIDQIVSNDRLLSKYVQCLLDLAACTVDGLELKKNMPDALETDCSKCSEAQKVGSEKIISYLIDSRPDYWTPLQKKYDPTGEYTEKFIEERKVKAEIST</sequence>
<evidence type="ECO:0000256" key="1">
    <source>
        <dbReference type="SAM" id="SignalP"/>
    </source>
</evidence>
<feature type="signal peptide" evidence="1">
    <location>
        <begin position="1"/>
        <end position="19"/>
    </location>
</feature>
<accession>A0AAW1LT56</accession>
<feature type="chain" id="PRO_5043665502" evidence="1">
    <location>
        <begin position="20"/>
        <end position="130"/>
    </location>
</feature>
<comment type="caution">
    <text evidence="2">The sequence shown here is derived from an EMBL/GenBank/DDBJ whole genome shotgun (WGS) entry which is preliminary data.</text>
</comment>
<name>A0AAW1LT56_POPJA</name>
<dbReference type="InterPro" id="IPR005055">
    <property type="entry name" value="A10/PebIII"/>
</dbReference>
<dbReference type="AlphaFoldDB" id="A0AAW1LT56"/>
<proteinExistence type="predicted"/>
<dbReference type="PANTHER" id="PTHR11257:SF12">
    <property type="entry name" value="EJACULATORY BULB-SPECIFIC PROTEIN 3-RELATED"/>
    <property type="match status" value="1"/>
</dbReference>
<reference evidence="2 3" key="1">
    <citation type="journal article" date="2024" name="BMC Genomics">
        <title>De novo assembly and annotation of Popillia japonica's genome with initial clues to its potential as an invasive pest.</title>
        <authorList>
            <person name="Cucini C."/>
            <person name="Boschi S."/>
            <person name="Funari R."/>
            <person name="Cardaioli E."/>
            <person name="Iannotti N."/>
            <person name="Marturano G."/>
            <person name="Paoli F."/>
            <person name="Bruttini M."/>
            <person name="Carapelli A."/>
            <person name="Frati F."/>
            <person name="Nardi F."/>
        </authorList>
    </citation>
    <scope>NUCLEOTIDE SEQUENCE [LARGE SCALE GENOMIC DNA]</scope>
    <source>
        <strain evidence="2">DMR45628</strain>
    </source>
</reference>
<dbReference type="PANTHER" id="PTHR11257">
    <property type="entry name" value="CHEMOSENSORY PROTEIN-RELATED"/>
    <property type="match status" value="1"/>
</dbReference>
<keyword evidence="3" id="KW-1185">Reference proteome</keyword>
<protein>
    <submittedName>
        <fullName evidence="2">Insect pheromone-binding family, A10/OS-D</fullName>
    </submittedName>
</protein>
<dbReference type="Pfam" id="PF03392">
    <property type="entry name" value="OS-D"/>
    <property type="match status" value="1"/>
</dbReference>
<organism evidence="2 3">
    <name type="scientific">Popillia japonica</name>
    <name type="common">Japanese beetle</name>
    <dbReference type="NCBI Taxonomy" id="7064"/>
    <lineage>
        <taxon>Eukaryota</taxon>
        <taxon>Metazoa</taxon>
        <taxon>Ecdysozoa</taxon>
        <taxon>Arthropoda</taxon>
        <taxon>Hexapoda</taxon>
        <taxon>Insecta</taxon>
        <taxon>Pterygota</taxon>
        <taxon>Neoptera</taxon>
        <taxon>Endopterygota</taxon>
        <taxon>Coleoptera</taxon>
        <taxon>Polyphaga</taxon>
        <taxon>Scarabaeiformia</taxon>
        <taxon>Scarabaeidae</taxon>
        <taxon>Rutelinae</taxon>
        <taxon>Popillia</taxon>
    </lineage>
</organism>
<dbReference type="Proteomes" id="UP001458880">
    <property type="component" value="Unassembled WGS sequence"/>
</dbReference>
<dbReference type="InterPro" id="IPR036682">
    <property type="entry name" value="OS_D_A10/PebIII_sf"/>
</dbReference>
<gene>
    <name evidence="2" type="ORF">QE152_g12412</name>
</gene>
<evidence type="ECO:0000313" key="2">
    <source>
        <dbReference type="EMBL" id="KAK9736559.1"/>
    </source>
</evidence>
<dbReference type="Gene3D" id="1.10.2080.10">
    <property type="entry name" value="Insect odorant-binding protein A10/Ejaculatory bulb-specific protein 3"/>
    <property type="match status" value="1"/>
</dbReference>
<dbReference type="EMBL" id="JASPKY010000112">
    <property type="protein sequence ID" value="KAK9736559.1"/>
    <property type="molecule type" value="Genomic_DNA"/>
</dbReference>
<dbReference type="SUPFAM" id="SSF100910">
    <property type="entry name" value="Chemosensory protein Csp2"/>
    <property type="match status" value="1"/>
</dbReference>
<evidence type="ECO:0000313" key="3">
    <source>
        <dbReference type="Proteomes" id="UP001458880"/>
    </source>
</evidence>